<proteinExistence type="predicted"/>
<feature type="domain" description="Glycosyltransferase subfamily 4-like N-terminal" evidence="2">
    <location>
        <begin position="6"/>
        <end position="116"/>
    </location>
</feature>
<dbReference type="PANTHER" id="PTHR12526">
    <property type="entry name" value="GLYCOSYLTRANSFERASE"/>
    <property type="match status" value="1"/>
</dbReference>
<organism evidence="3 4">
    <name type="scientific">Candidatus Giovannonibacteria bacterium GW2011_GWB1_47_6b</name>
    <dbReference type="NCBI Taxonomy" id="1618655"/>
    <lineage>
        <taxon>Bacteria</taxon>
        <taxon>Candidatus Giovannoniibacteriota</taxon>
    </lineage>
</organism>
<dbReference type="Gene3D" id="3.40.50.2000">
    <property type="entry name" value="Glycogen Phosphorylase B"/>
    <property type="match status" value="2"/>
</dbReference>
<sequence length="322" mass="36678">LFTPIEDLAAFFKLYRFFKKEQFDIVHTHPPKACFLGQLAAFFARIPVRIVTIHGLYFQKDSSWQKKIIFVPIEKIIAKIVHKAFSVNREDVAFLINHKIYPPGKVIYVGGGIDLQKFDPGRFSQEFVAQKKREIDISLNAKVVGIVARLVREKGFIPLFAAFAQILKRFPNTVLLVIGPEEPEKRDALDTAIVNKYGIQNKVLFLGERTDVIELYSLMDVFVLPSYREGLGLSILEASAMKRPVVASDIRGCREGVDDKKTGLLVPSNNPKKLAEAIIYILSHPKEAKTMGEEGRKKVEREYNQDAVFELLKKEYERLLQV</sequence>
<dbReference type="SUPFAM" id="SSF53756">
    <property type="entry name" value="UDP-Glycosyltransferase/glycogen phosphorylase"/>
    <property type="match status" value="1"/>
</dbReference>
<keyword evidence="3" id="KW-0808">Transferase</keyword>
<dbReference type="Pfam" id="PF13439">
    <property type="entry name" value="Glyco_transf_4"/>
    <property type="match status" value="1"/>
</dbReference>
<evidence type="ECO:0000313" key="4">
    <source>
        <dbReference type="Proteomes" id="UP000034682"/>
    </source>
</evidence>
<name>A0A0G1VFK0_9BACT</name>
<feature type="non-terminal residue" evidence="3">
    <location>
        <position position="1"/>
    </location>
</feature>
<dbReference type="PANTHER" id="PTHR12526:SF638">
    <property type="entry name" value="SPORE COAT PROTEIN SA"/>
    <property type="match status" value="1"/>
</dbReference>
<comment type="caution">
    <text evidence="3">The sequence shown here is derived from an EMBL/GenBank/DDBJ whole genome shotgun (WGS) entry which is preliminary data.</text>
</comment>
<feature type="domain" description="Glycosyl transferase family 1" evidence="1">
    <location>
        <begin position="131"/>
        <end position="297"/>
    </location>
</feature>
<evidence type="ECO:0000313" key="3">
    <source>
        <dbReference type="EMBL" id="KKU76933.1"/>
    </source>
</evidence>
<evidence type="ECO:0000259" key="2">
    <source>
        <dbReference type="Pfam" id="PF13439"/>
    </source>
</evidence>
<dbReference type="Pfam" id="PF00534">
    <property type="entry name" value="Glycos_transf_1"/>
    <property type="match status" value="1"/>
</dbReference>
<dbReference type="AlphaFoldDB" id="A0A0G1VFK0"/>
<accession>A0A0G1VFK0</accession>
<dbReference type="InterPro" id="IPR001296">
    <property type="entry name" value="Glyco_trans_1"/>
</dbReference>
<gene>
    <name evidence="3" type="ORF">UY02_C0010G0020</name>
</gene>
<dbReference type="EMBL" id="LCOK01000010">
    <property type="protein sequence ID" value="KKU76933.1"/>
    <property type="molecule type" value="Genomic_DNA"/>
</dbReference>
<protein>
    <submittedName>
        <fullName evidence="3">Glycosyl transferase group 1</fullName>
    </submittedName>
</protein>
<evidence type="ECO:0000259" key="1">
    <source>
        <dbReference type="Pfam" id="PF00534"/>
    </source>
</evidence>
<dbReference type="GO" id="GO:0016757">
    <property type="term" value="F:glycosyltransferase activity"/>
    <property type="evidence" value="ECO:0007669"/>
    <property type="project" value="InterPro"/>
</dbReference>
<reference evidence="3 4" key="1">
    <citation type="journal article" date="2015" name="Nature">
        <title>rRNA introns, odd ribosomes, and small enigmatic genomes across a large radiation of phyla.</title>
        <authorList>
            <person name="Brown C.T."/>
            <person name="Hug L.A."/>
            <person name="Thomas B.C."/>
            <person name="Sharon I."/>
            <person name="Castelle C.J."/>
            <person name="Singh A."/>
            <person name="Wilkins M.J."/>
            <person name="Williams K.H."/>
            <person name="Banfield J.F."/>
        </authorList>
    </citation>
    <scope>NUCLEOTIDE SEQUENCE [LARGE SCALE GENOMIC DNA]</scope>
</reference>
<dbReference type="InterPro" id="IPR028098">
    <property type="entry name" value="Glyco_trans_4-like_N"/>
</dbReference>
<dbReference type="Proteomes" id="UP000034682">
    <property type="component" value="Unassembled WGS sequence"/>
</dbReference>
<dbReference type="CDD" id="cd03808">
    <property type="entry name" value="GT4_CapM-like"/>
    <property type="match status" value="1"/>
</dbReference>